<protein>
    <submittedName>
        <fullName evidence="2">Uncharacterized protein</fullName>
    </submittedName>
</protein>
<proteinExistence type="predicted"/>
<keyword evidence="3" id="KW-1185">Reference proteome</keyword>
<evidence type="ECO:0000313" key="2">
    <source>
        <dbReference type="EMBL" id="TWH77891.1"/>
    </source>
</evidence>
<dbReference type="InterPro" id="IPR049971">
    <property type="entry name" value="CLC_0170-like"/>
</dbReference>
<name>A0A562J3V5_9FIRM</name>
<keyword evidence="1" id="KW-1133">Transmembrane helix</keyword>
<comment type="caution">
    <text evidence="2">The sequence shown here is derived from an EMBL/GenBank/DDBJ whole genome shotgun (WGS) entry which is preliminary data.</text>
</comment>
<feature type="transmembrane region" description="Helical" evidence="1">
    <location>
        <begin position="46"/>
        <end position="65"/>
    </location>
</feature>
<feature type="transmembrane region" description="Helical" evidence="1">
    <location>
        <begin position="15"/>
        <end position="34"/>
    </location>
</feature>
<dbReference type="RefSeq" id="WP_019228419.1">
    <property type="nucleotide sequence ID" value="NZ_JAYFNS010000012.1"/>
</dbReference>
<sequence>MFFINDLKHMINTEIIILFLIISGILIFITSKDLKRKNYHRDYKIVRTTGIVYGILALAAAAAIYI</sequence>
<keyword evidence="1" id="KW-0472">Membrane</keyword>
<dbReference type="Proteomes" id="UP000315343">
    <property type="component" value="Unassembled WGS sequence"/>
</dbReference>
<organism evidence="2 3">
    <name type="scientific">Sedimentibacter saalensis</name>
    <dbReference type="NCBI Taxonomy" id="130788"/>
    <lineage>
        <taxon>Bacteria</taxon>
        <taxon>Bacillati</taxon>
        <taxon>Bacillota</taxon>
        <taxon>Tissierellia</taxon>
        <taxon>Sedimentibacter</taxon>
    </lineage>
</organism>
<dbReference type="EMBL" id="VLKH01000011">
    <property type="protein sequence ID" value="TWH77891.1"/>
    <property type="molecule type" value="Genomic_DNA"/>
</dbReference>
<dbReference type="AlphaFoldDB" id="A0A562J3V5"/>
<evidence type="ECO:0000256" key="1">
    <source>
        <dbReference type="SAM" id="Phobius"/>
    </source>
</evidence>
<reference evidence="2 3" key="1">
    <citation type="submission" date="2019-07" db="EMBL/GenBank/DDBJ databases">
        <title>Genomic Encyclopedia of Type Strains, Phase I: the one thousand microbial genomes (KMG-I) project.</title>
        <authorList>
            <person name="Kyrpides N."/>
        </authorList>
    </citation>
    <scope>NUCLEOTIDE SEQUENCE [LARGE SCALE GENOMIC DNA]</scope>
    <source>
        <strain evidence="2 3">DSM 13558</strain>
    </source>
</reference>
<evidence type="ECO:0000313" key="3">
    <source>
        <dbReference type="Proteomes" id="UP000315343"/>
    </source>
</evidence>
<keyword evidence="1" id="KW-0812">Transmembrane</keyword>
<gene>
    <name evidence="2" type="ORF">LY60_03079</name>
</gene>
<dbReference type="NCBIfam" id="NF042414">
    <property type="entry name" value="CLC_0170_fam"/>
    <property type="match status" value="1"/>
</dbReference>
<accession>A0A562J3V5</accession>